<proteinExistence type="predicted"/>
<sequence length="296" mass="34230">MSIKPKEWAESYFSRLKNTIEALQNHDLVKSVEFLQSPGATEQQIAEAEAKIYAEQIEVTENHDTEAPQEPFIFNEYLREFYKISNGLHISWHSVIFQEEEKEESYKSNFPIAKDEDDFKEGWISILPIEGLANPINFDLSGDPRYTTWAEDLDKSGVLFNYFDGFNFYYDACITLSNGNPSIAFGDDYSASYDAPHACDFVIYMEYALSTFFSVECRSKGLYFSSQHEVYPELENMVETQDYSKLESLLKDNQHTDIDSVIALGYEEKGCEYADEDYMEKLPEAIRKRLNTLIEV</sequence>
<dbReference type="EMBL" id="QNVT01000008">
    <property type="protein sequence ID" value="REC62530.1"/>
    <property type="molecule type" value="Genomic_DNA"/>
</dbReference>
<reference evidence="2" key="1">
    <citation type="submission" date="2018-06" db="EMBL/GenBank/DDBJ databases">
        <authorList>
            <person name="Lum Nde A."/>
            <person name="Hugo C."/>
        </authorList>
    </citation>
    <scope>NUCLEOTIDE SEQUENCE [LARGE SCALE GENOMIC DNA]</scope>
    <source>
        <strain evidence="2">1_F178</strain>
    </source>
</reference>
<name>A0A3D9C9H1_9FLAO</name>
<dbReference type="AlphaFoldDB" id="A0A3D9C9H1"/>
<dbReference type="RefSeq" id="WP_115970726.1">
    <property type="nucleotide sequence ID" value="NZ_QNVT01000008.1"/>
</dbReference>
<organism evidence="1 2">
    <name type="scientific">Chryseobacterium pennae</name>
    <dbReference type="NCBI Taxonomy" id="2258962"/>
    <lineage>
        <taxon>Bacteria</taxon>
        <taxon>Pseudomonadati</taxon>
        <taxon>Bacteroidota</taxon>
        <taxon>Flavobacteriia</taxon>
        <taxon>Flavobacteriales</taxon>
        <taxon>Weeksellaceae</taxon>
        <taxon>Chryseobacterium group</taxon>
        <taxon>Chryseobacterium</taxon>
    </lineage>
</organism>
<dbReference type="Proteomes" id="UP000256686">
    <property type="component" value="Unassembled WGS sequence"/>
</dbReference>
<protein>
    <submittedName>
        <fullName evidence="1">Uncharacterized protein</fullName>
    </submittedName>
</protein>
<gene>
    <name evidence="1" type="ORF">DRF65_10600</name>
</gene>
<keyword evidence="2" id="KW-1185">Reference proteome</keyword>
<evidence type="ECO:0000313" key="2">
    <source>
        <dbReference type="Proteomes" id="UP000256686"/>
    </source>
</evidence>
<comment type="caution">
    <text evidence="1">The sequence shown here is derived from an EMBL/GenBank/DDBJ whole genome shotgun (WGS) entry which is preliminary data.</text>
</comment>
<evidence type="ECO:0000313" key="1">
    <source>
        <dbReference type="EMBL" id="REC62530.1"/>
    </source>
</evidence>
<accession>A0A3D9C9H1</accession>